<accession>A0A9W8BAE2</accession>
<feature type="non-terminal residue" evidence="8">
    <location>
        <position position="1185"/>
    </location>
</feature>
<keyword evidence="3 8" id="KW-0808">Transferase</keyword>
<keyword evidence="9" id="KW-1185">Reference proteome</keyword>
<dbReference type="GO" id="GO:0006511">
    <property type="term" value="P:ubiquitin-dependent protein catabolic process"/>
    <property type="evidence" value="ECO:0007669"/>
    <property type="project" value="TreeGrafter"/>
</dbReference>
<dbReference type="SUPFAM" id="SSF56204">
    <property type="entry name" value="Hect, E3 ligase catalytic domain"/>
    <property type="match status" value="1"/>
</dbReference>
<dbReference type="Pfam" id="PF00632">
    <property type="entry name" value="HECT"/>
    <property type="match status" value="1"/>
</dbReference>
<dbReference type="EC" id="2.3.2.26" evidence="2"/>
<dbReference type="PROSITE" id="PS50237">
    <property type="entry name" value="HECT"/>
    <property type="match status" value="1"/>
</dbReference>
<comment type="caution">
    <text evidence="5">Lacks conserved residue(s) required for the propagation of feature annotation.</text>
</comment>
<dbReference type="GO" id="GO:0000209">
    <property type="term" value="P:protein polyubiquitination"/>
    <property type="evidence" value="ECO:0007669"/>
    <property type="project" value="InterPro"/>
</dbReference>
<dbReference type="Gene3D" id="3.30.2410.10">
    <property type="entry name" value="Hect, E3 ligase catalytic domain"/>
    <property type="match status" value="1"/>
</dbReference>
<comment type="catalytic activity">
    <reaction evidence="1">
        <text>S-ubiquitinyl-[E2 ubiquitin-conjugating enzyme]-L-cysteine + [acceptor protein]-L-lysine = [E2 ubiquitin-conjugating enzyme]-L-cysteine + N(6)-ubiquitinyl-[acceptor protein]-L-lysine.</text>
        <dbReference type="EC" id="2.3.2.26"/>
    </reaction>
</comment>
<protein>
    <recommendedName>
        <fullName evidence="2">HECT-type E3 ubiquitin transferase</fullName>
        <ecNumber evidence="2">2.3.2.26</ecNumber>
    </recommendedName>
</protein>
<dbReference type="OrthoDB" id="8068875at2759"/>
<dbReference type="InterPro" id="IPR000569">
    <property type="entry name" value="HECT_dom"/>
</dbReference>
<dbReference type="GO" id="GO:0016874">
    <property type="term" value="F:ligase activity"/>
    <property type="evidence" value="ECO:0007669"/>
    <property type="project" value="UniProtKB-KW"/>
</dbReference>
<comment type="caution">
    <text evidence="8">The sequence shown here is derived from an EMBL/GenBank/DDBJ whole genome shotgun (WGS) entry which is preliminary data.</text>
</comment>
<feature type="region of interest" description="Disordered" evidence="6">
    <location>
        <begin position="766"/>
        <end position="791"/>
    </location>
</feature>
<feature type="region of interest" description="Disordered" evidence="6">
    <location>
        <begin position="806"/>
        <end position="825"/>
    </location>
</feature>
<dbReference type="EMBL" id="JANBQF010000585">
    <property type="protein sequence ID" value="KAJ2000095.1"/>
    <property type="molecule type" value="Genomic_DNA"/>
</dbReference>
<dbReference type="PANTHER" id="PTHR45700">
    <property type="entry name" value="UBIQUITIN-PROTEIN LIGASE E3C"/>
    <property type="match status" value="1"/>
</dbReference>
<evidence type="ECO:0000256" key="2">
    <source>
        <dbReference type="ARBA" id="ARBA00012485"/>
    </source>
</evidence>
<evidence type="ECO:0000313" key="8">
    <source>
        <dbReference type="EMBL" id="KAJ2000095.1"/>
    </source>
</evidence>
<evidence type="ECO:0000256" key="6">
    <source>
        <dbReference type="SAM" id="MobiDB-lite"/>
    </source>
</evidence>
<feature type="compositionally biased region" description="Low complexity" evidence="6">
    <location>
        <begin position="768"/>
        <end position="777"/>
    </location>
</feature>
<evidence type="ECO:0000256" key="1">
    <source>
        <dbReference type="ARBA" id="ARBA00000885"/>
    </source>
</evidence>
<keyword evidence="8" id="KW-0436">Ligase</keyword>
<feature type="compositionally biased region" description="Acidic residues" evidence="6">
    <location>
        <begin position="813"/>
        <end position="822"/>
    </location>
</feature>
<dbReference type="InterPro" id="IPR044611">
    <property type="entry name" value="E3A/B/C-like"/>
</dbReference>
<keyword evidence="4 5" id="KW-0833">Ubl conjugation pathway</keyword>
<reference evidence="8" key="1">
    <citation type="submission" date="2022-07" db="EMBL/GenBank/DDBJ databases">
        <title>Phylogenomic reconstructions and comparative analyses of Kickxellomycotina fungi.</title>
        <authorList>
            <person name="Reynolds N.K."/>
            <person name="Stajich J.E."/>
            <person name="Barry K."/>
            <person name="Grigoriev I.V."/>
            <person name="Crous P."/>
            <person name="Smith M.E."/>
        </authorList>
    </citation>
    <scope>NUCLEOTIDE SEQUENCE</scope>
    <source>
        <strain evidence="8">IMI 214461</strain>
    </source>
</reference>
<evidence type="ECO:0000259" key="7">
    <source>
        <dbReference type="PROSITE" id="PS50237"/>
    </source>
</evidence>
<dbReference type="InterPro" id="IPR035983">
    <property type="entry name" value="Hect_E3_ubiquitin_ligase"/>
</dbReference>
<feature type="region of interest" description="Disordered" evidence="6">
    <location>
        <begin position="608"/>
        <end position="650"/>
    </location>
</feature>
<gene>
    <name evidence="8" type="primary">HUL5</name>
    <name evidence="8" type="ORF">H4R26_004772</name>
</gene>
<dbReference type="SMART" id="SM00119">
    <property type="entry name" value="HECTc"/>
    <property type="match status" value="1"/>
</dbReference>
<proteinExistence type="predicted"/>
<dbReference type="Gene3D" id="3.90.1750.10">
    <property type="entry name" value="Hect, E3 ligase catalytic domains"/>
    <property type="match status" value="1"/>
</dbReference>
<feature type="compositionally biased region" description="Low complexity" evidence="6">
    <location>
        <begin position="608"/>
        <end position="619"/>
    </location>
</feature>
<dbReference type="Proteomes" id="UP001150907">
    <property type="component" value="Unassembled WGS sequence"/>
</dbReference>
<sequence length="1185" mass="130915">MFSFQGDFKRQRNINLGGSRRNDTSRSDARAVLNKAHEDREKRELERRRQKAASAIQRYWRGRRDTALWRRQMRINLDLAVFDRHQPSLSDLYQTIAHFCAYYDPRSNDIGAMRLILRLLFGDSSGLVEAPLPRYQYIVTLLREEASSSNAVQDAWVLLVSRLLGLAIGTPTSNFAHFHADADLVLGSIARATATNDNETWSYERLVLQRLIVAKNVYAFLAQCIAGSGKEPSSDRAAAALSLAMRPLAFAPMRAVASSYFARCILSIPGLPNKVDTPGLTSLTRMSSEWIQLFGCVRDEFLAKQQQQQGQWQPGAALATNDLETPLAAISTIGNISAFVLPRLSRSGPFTDFDLAFVSTCAACASSIPSCDLFGAKRAHAGNSRASRLVHAVDPLALKWLNNALSAPILSLLVRVSCEDSSGRHGSAMTKSAQTLLLAFIQRWGKTVGRAVLDSIFQSVDIRAIKWHSVLSDKSFLERFAGAQAKIEHVRTHDLSSFQLLCEVLNRQMQAIGDDELFELDMSLSLDELKLIARACRNIAFALYWAQEESEALVRIRDSAAALTRQLFICNTRHPFVDEEFWLVQPSLLDMNSFADKVAEDPVFAADSSDVAGDSGAASDESESESESELDVRGNTGSERNEGSPAGLGGAHHSRVGWLASAYSDLTRSHLVRSRLSRVDRSIATPRIAVLRNLPFVVPFSDRARLFHALVKRDRAQLAGGQSGDLFGSMMGHGAFARARVRRGSIFDDGFRALFPVLSGRPVKSLDSAATSSTQHQSSHRPTRPSLPARRPIQPRLTVDETGNIVVEGGGGEMEDSEDDMEERANDPSFWGQSNMDQLAQQRDLADSRPIGNMYNRTSMFKRRMLIQFVDAYGMLEAGIDGGGVFKEFLTSLVHEAFDPNTGMFNSTDHNQLYPNPEALFGDAGSRLLILDKFKFLGAVIGKALYEGVLVDAPFAPFFLGRFLGQQPGFNDLPTLDEDLYRGLVALKNHPLSSEHEPVVGDSSHYSDEDDEIYRVFGLDFTVTVRTRDGQTASVPLVPQGETVKVTSRNRLLYLDLIAQVKLVKQINEPVNAFLSGLHAIIPPVWLSLLFASPLELSRLLCGDSGAIDVSNWKRHTTYEGAYRAKGSEHPTIAAFWNVVEHSLTEKQRRDLCRFATSCERPPLLGFGELNPGFCITSSSSDQNG</sequence>
<feature type="domain" description="HECT" evidence="7">
    <location>
        <begin position="857"/>
        <end position="1174"/>
    </location>
</feature>
<dbReference type="Gene3D" id="3.30.2160.10">
    <property type="entry name" value="Hect, E3 ligase catalytic domain"/>
    <property type="match status" value="1"/>
</dbReference>
<name>A0A9W8BAE2_9FUNG</name>
<evidence type="ECO:0000256" key="5">
    <source>
        <dbReference type="PROSITE-ProRule" id="PRU00104"/>
    </source>
</evidence>
<evidence type="ECO:0000256" key="4">
    <source>
        <dbReference type="ARBA" id="ARBA00022786"/>
    </source>
</evidence>
<dbReference type="GO" id="GO:0061630">
    <property type="term" value="F:ubiquitin protein ligase activity"/>
    <property type="evidence" value="ECO:0007669"/>
    <property type="project" value="UniProtKB-EC"/>
</dbReference>
<evidence type="ECO:0000313" key="9">
    <source>
        <dbReference type="Proteomes" id="UP001150907"/>
    </source>
</evidence>
<evidence type="ECO:0000256" key="3">
    <source>
        <dbReference type="ARBA" id="ARBA00022679"/>
    </source>
</evidence>
<keyword evidence="8" id="KW-0012">Acyltransferase</keyword>
<organism evidence="8 9">
    <name type="scientific">Coemansia thaxteri</name>
    <dbReference type="NCBI Taxonomy" id="2663907"/>
    <lineage>
        <taxon>Eukaryota</taxon>
        <taxon>Fungi</taxon>
        <taxon>Fungi incertae sedis</taxon>
        <taxon>Zoopagomycota</taxon>
        <taxon>Kickxellomycotina</taxon>
        <taxon>Kickxellomycetes</taxon>
        <taxon>Kickxellales</taxon>
        <taxon>Kickxellaceae</taxon>
        <taxon>Coemansia</taxon>
    </lineage>
</organism>
<dbReference type="AlphaFoldDB" id="A0A9W8BAE2"/>
<dbReference type="PANTHER" id="PTHR45700:SF2">
    <property type="entry name" value="UBIQUITIN-PROTEIN LIGASE E3C"/>
    <property type="match status" value="1"/>
</dbReference>
<feature type="compositionally biased region" description="Acidic residues" evidence="6">
    <location>
        <begin position="620"/>
        <end position="629"/>
    </location>
</feature>